<dbReference type="Pfam" id="PF01067">
    <property type="entry name" value="Calpain_III"/>
    <property type="match status" value="1"/>
</dbReference>
<evidence type="ECO:0000259" key="2">
    <source>
        <dbReference type="SMART" id="SM00720"/>
    </source>
</evidence>
<dbReference type="OrthoDB" id="424753at2759"/>
<dbReference type="PANTHER" id="PTHR10183">
    <property type="entry name" value="CALPAIN"/>
    <property type="match status" value="1"/>
</dbReference>
<organism evidence="3 4">
    <name type="scientific">Necator americanus</name>
    <name type="common">Human hookworm</name>
    <dbReference type="NCBI Taxonomy" id="51031"/>
    <lineage>
        <taxon>Eukaryota</taxon>
        <taxon>Metazoa</taxon>
        <taxon>Ecdysozoa</taxon>
        <taxon>Nematoda</taxon>
        <taxon>Chromadorea</taxon>
        <taxon>Rhabditida</taxon>
        <taxon>Rhabditina</taxon>
        <taxon>Rhabditomorpha</taxon>
        <taxon>Strongyloidea</taxon>
        <taxon>Ancylostomatidae</taxon>
        <taxon>Bunostominae</taxon>
        <taxon>Necator</taxon>
    </lineage>
</organism>
<dbReference type="GO" id="GO:0004198">
    <property type="term" value="F:calcium-dependent cysteine-type endopeptidase activity"/>
    <property type="evidence" value="ECO:0007669"/>
    <property type="project" value="InterPro"/>
</dbReference>
<dbReference type="GO" id="GO:0005737">
    <property type="term" value="C:cytoplasm"/>
    <property type="evidence" value="ECO:0007669"/>
    <property type="project" value="TreeGrafter"/>
</dbReference>
<protein>
    <submittedName>
        <fullName evidence="3">Calpain large subunit, domain III</fullName>
    </submittedName>
</protein>
<dbReference type="PANTHER" id="PTHR10183:SF419">
    <property type="entry name" value="CALPAIN CLP-1"/>
    <property type="match status" value="1"/>
</dbReference>
<evidence type="ECO:0000313" key="3">
    <source>
        <dbReference type="EMBL" id="ETN71877.1"/>
    </source>
</evidence>
<keyword evidence="4" id="KW-1185">Reference proteome</keyword>
<dbReference type="STRING" id="51031.W2ST58"/>
<feature type="domain" description="Peptidase C2 calpain" evidence="2">
    <location>
        <begin position="38"/>
        <end position="118"/>
    </location>
</feature>
<dbReference type="EMBL" id="KI666589">
    <property type="protein sequence ID" value="ETN71877.1"/>
    <property type="molecule type" value="Genomic_DNA"/>
</dbReference>
<dbReference type="SMART" id="SM00720">
    <property type="entry name" value="calpain_III"/>
    <property type="match status" value="1"/>
</dbReference>
<dbReference type="InterPro" id="IPR022684">
    <property type="entry name" value="Calpain_cysteine_protease"/>
</dbReference>
<dbReference type="Gene3D" id="2.60.120.380">
    <property type="match status" value="1"/>
</dbReference>
<evidence type="ECO:0000256" key="1">
    <source>
        <dbReference type="ARBA" id="ARBA00007623"/>
    </source>
</evidence>
<name>W2ST58_NECAM</name>
<comment type="similarity">
    <text evidence="1">Belongs to the peptidase C2 family.</text>
</comment>
<dbReference type="SUPFAM" id="SSF49758">
    <property type="entry name" value="Calpain large subunit, middle domain (domain III)"/>
    <property type="match status" value="1"/>
</dbReference>
<dbReference type="Proteomes" id="UP000053676">
    <property type="component" value="Unassembled WGS sequence"/>
</dbReference>
<dbReference type="InterPro" id="IPR036213">
    <property type="entry name" value="Calpain_III_sf"/>
</dbReference>
<proteinExistence type="inferred from homology"/>
<reference evidence="4" key="1">
    <citation type="journal article" date="2014" name="Nat. Genet.">
        <title>Genome of the human hookworm Necator americanus.</title>
        <authorList>
            <person name="Tang Y.T."/>
            <person name="Gao X."/>
            <person name="Rosa B.A."/>
            <person name="Abubucker S."/>
            <person name="Hallsworth-Pepin K."/>
            <person name="Martin J."/>
            <person name="Tyagi R."/>
            <person name="Heizer E."/>
            <person name="Zhang X."/>
            <person name="Bhonagiri-Palsikar V."/>
            <person name="Minx P."/>
            <person name="Warren W.C."/>
            <person name="Wang Q."/>
            <person name="Zhan B."/>
            <person name="Hotez P.J."/>
            <person name="Sternberg P.W."/>
            <person name="Dougall A."/>
            <person name="Gaze S.T."/>
            <person name="Mulvenna J."/>
            <person name="Sotillo J."/>
            <person name="Ranganathan S."/>
            <person name="Rabelo E.M."/>
            <person name="Wilson R.K."/>
            <person name="Felgner P.L."/>
            <person name="Bethony J."/>
            <person name="Hawdon J.M."/>
            <person name="Gasser R.B."/>
            <person name="Loukas A."/>
            <person name="Mitreva M."/>
        </authorList>
    </citation>
    <scope>NUCLEOTIDE SEQUENCE [LARGE SCALE GENOMIC DNA]</scope>
</reference>
<dbReference type="InterPro" id="IPR022682">
    <property type="entry name" value="Calpain_domain_III"/>
</dbReference>
<dbReference type="GO" id="GO:0006508">
    <property type="term" value="P:proteolysis"/>
    <property type="evidence" value="ECO:0007669"/>
    <property type="project" value="InterPro"/>
</dbReference>
<evidence type="ECO:0000313" key="4">
    <source>
        <dbReference type="Proteomes" id="UP000053676"/>
    </source>
</evidence>
<sequence length="118" mass="13343">MSFEDYMRNFEKMEICNLGPDVMDEVYQMTGVRAPGTVWAANTHDGAWIANQTAGGCRNYINTFANNPQYRVQLTDSDPDDDDELCTVIFAVMQKYRRNLKAEGLDNVPIGFAVYDVS</sequence>
<feature type="non-terminal residue" evidence="3">
    <location>
        <position position="118"/>
    </location>
</feature>
<accession>W2ST58</accession>
<dbReference type="InterPro" id="IPR022683">
    <property type="entry name" value="Calpain_III"/>
</dbReference>
<dbReference type="KEGG" id="nai:NECAME_19141"/>
<gene>
    <name evidence="3" type="ORF">NECAME_19141</name>
</gene>
<dbReference type="AlphaFoldDB" id="W2ST58"/>